<evidence type="ECO:0000256" key="1">
    <source>
        <dbReference type="SAM" id="Phobius"/>
    </source>
</evidence>
<keyword evidence="1" id="KW-0472">Membrane</keyword>
<proteinExistence type="predicted"/>
<sequence>MKTYKRYHPLVWILVIIPILILSFGIPYYNRNDVVFGFNFMSFFLVIMDIVTIILTFIAYIIEQKTSQRRKQ</sequence>
<dbReference type="AlphaFoldDB" id="A0A1X4XYS1"/>
<gene>
    <name evidence="2" type="ORF">DESAMIL20_570</name>
</gene>
<keyword evidence="3" id="KW-1185">Reference proteome</keyword>
<feature type="transmembrane region" description="Helical" evidence="1">
    <location>
        <begin position="7"/>
        <end position="29"/>
    </location>
</feature>
<feature type="transmembrane region" description="Helical" evidence="1">
    <location>
        <begin position="41"/>
        <end position="62"/>
    </location>
</feature>
<reference evidence="2 3" key="1">
    <citation type="journal article" date="2017" name="Front. Microbiol.">
        <title>Genome Sequence of Desulfurella amilsii Strain TR1 and Comparative Genomics of Desulfurellaceae Family.</title>
        <authorList>
            <person name="Florentino A.P."/>
            <person name="Stams A.J."/>
            <person name="Sanchez-Andrea I."/>
        </authorList>
    </citation>
    <scope>NUCLEOTIDE SEQUENCE [LARGE SCALE GENOMIC DNA]</scope>
    <source>
        <strain evidence="2 3">TR1</strain>
    </source>
</reference>
<name>A0A1X4XYS1_9BACT</name>
<organism evidence="2 3">
    <name type="scientific">Desulfurella amilsii</name>
    <dbReference type="NCBI Taxonomy" id="1562698"/>
    <lineage>
        <taxon>Bacteria</taxon>
        <taxon>Pseudomonadati</taxon>
        <taxon>Campylobacterota</taxon>
        <taxon>Desulfurellia</taxon>
        <taxon>Desulfurellales</taxon>
        <taxon>Desulfurellaceae</taxon>
        <taxon>Desulfurella</taxon>
    </lineage>
</organism>
<dbReference type="OrthoDB" id="9913087at2"/>
<comment type="caution">
    <text evidence="2">The sequence shown here is derived from an EMBL/GenBank/DDBJ whole genome shotgun (WGS) entry which is preliminary data.</text>
</comment>
<keyword evidence="1" id="KW-1133">Transmembrane helix</keyword>
<dbReference type="STRING" id="1562698.DESAMIL20_570"/>
<dbReference type="RefSeq" id="WP_086033314.1">
    <property type="nucleotide sequence ID" value="NZ_MDSU01000011.1"/>
</dbReference>
<dbReference type="EMBL" id="MDSU01000011">
    <property type="protein sequence ID" value="OSS42687.1"/>
    <property type="molecule type" value="Genomic_DNA"/>
</dbReference>
<dbReference type="Proteomes" id="UP000194141">
    <property type="component" value="Unassembled WGS sequence"/>
</dbReference>
<evidence type="ECO:0000313" key="3">
    <source>
        <dbReference type="Proteomes" id="UP000194141"/>
    </source>
</evidence>
<keyword evidence="1" id="KW-0812">Transmembrane</keyword>
<evidence type="ECO:0000313" key="2">
    <source>
        <dbReference type="EMBL" id="OSS42687.1"/>
    </source>
</evidence>
<accession>A0A1X4XYS1</accession>
<protein>
    <submittedName>
        <fullName evidence="2">Uncharacterized protein</fullName>
    </submittedName>
</protein>